<dbReference type="OrthoDB" id="2359405at2759"/>
<dbReference type="Pfam" id="PF24813">
    <property type="entry name" value="DUF7709"/>
    <property type="match status" value="1"/>
</dbReference>
<dbReference type="RefSeq" id="XP_040785284.1">
    <property type="nucleotide sequence ID" value="XM_040926695.1"/>
</dbReference>
<evidence type="ECO:0000313" key="2">
    <source>
        <dbReference type="EMBL" id="KAF1842721.1"/>
    </source>
</evidence>
<proteinExistence type="predicted"/>
<dbReference type="AlphaFoldDB" id="A0A9P4L597"/>
<dbReference type="Proteomes" id="UP000800039">
    <property type="component" value="Unassembled WGS sequence"/>
</dbReference>
<reference evidence="2" key="1">
    <citation type="submission" date="2020-01" db="EMBL/GenBank/DDBJ databases">
        <authorList>
            <consortium name="DOE Joint Genome Institute"/>
            <person name="Haridas S."/>
            <person name="Albert R."/>
            <person name="Binder M."/>
            <person name="Bloem J."/>
            <person name="Labutti K."/>
            <person name="Salamov A."/>
            <person name="Andreopoulos B."/>
            <person name="Baker S.E."/>
            <person name="Barry K."/>
            <person name="Bills G."/>
            <person name="Bluhm B.H."/>
            <person name="Cannon C."/>
            <person name="Castanera R."/>
            <person name="Culley D.E."/>
            <person name="Daum C."/>
            <person name="Ezra D."/>
            <person name="Gonzalez J.B."/>
            <person name="Henrissat B."/>
            <person name="Kuo A."/>
            <person name="Liang C."/>
            <person name="Lipzen A."/>
            <person name="Lutzoni F."/>
            <person name="Magnuson J."/>
            <person name="Mondo S."/>
            <person name="Nolan M."/>
            <person name="Ohm R."/>
            <person name="Pangilinan J."/>
            <person name="Park H.-J."/>
            <person name="Ramirez L."/>
            <person name="Alfaro M."/>
            <person name="Sun H."/>
            <person name="Tritt A."/>
            <person name="Yoshinaga Y."/>
            <person name="Zwiers L.-H."/>
            <person name="Turgeon B.G."/>
            <person name="Goodwin S.B."/>
            <person name="Spatafora J.W."/>
            <person name="Crous P.W."/>
            <person name="Grigoriev I.V."/>
        </authorList>
    </citation>
    <scope>NUCLEOTIDE SEQUENCE</scope>
    <source>
        <strain evidence="2">CBS 394.84</strain>
    </source>
</reference>
<evidence type="ECO:0000313" key="3">
    <source>
        <dbReference type="Proteomes" id="UP000800039"/>
    </source>
</evidence>
<evidence type="ECO:0000259" key="1">
    <source>
        <dbReference type="Pfam" id="PF24813"/>
    </source>
</evidence>
<protein>
    <recommendedName>
        <fullName evidence="1">DUF7709 domain-containing protein</fullName>
    </recommendedName>
</protein>
<sequence>MSQNDSTDDRLATFNSAAMGTTMPVVTLPDGQRVQTGTVGALIINIKLYDELMGQSKVDQERKAELETMITASVPVLRMANIFSLFTPEEWIQGSSAGRRFVGEFALRSGHA</sequence>
<feature type="domain" description="DUF7709" evidence="1">
    <location>
        <begin position="10"/>
        <end position="107"/>
    </location>
</feature>
<dbReference type="GeneID" id="63843947"/>
<name>A0A9P4L597_9PLEO</name>
<gene>
    <name evidence="2" type="ORF">K460DRAFT_133460</name>
</gene>
<accession>A0A9P4L597</accession>
<dbReference type="InterPro" id="IPR056126">
    <property type="entry name" value="DUF7709"/>
</dbReference>
<comment type="caution">
    <text evidence="2">The sequence shown here is derived from an EMBL/GenBank/DDBJ whole genome shotgun (WGS) entry which is preliminary data.</text>
</comment>
<organism evidence="2 3">
    <name type="scientific">Cucurbitaria berberidis CBS 394.84</name>
    <dbReference type="NCBI Taxonomy" id="1168544"/>
    <lineage>
        <taxon>Eukaryota</taxon>
        <taxon>Fungi</taxon>
        <taxon>Dikarya</taxon>
        <taxon>Ascomycota</taxon>
        <taxon>Pezizomycotina</taxon>
        <taxon>Dothideomycetes</taxon>
        <taxon>Pleosporomycetidae</taxon>
        <taxon>Pleosporales</taxon>
        <taxon>Pleosporineae</taxon>
        <taxon>Cucurbitariaceae</taxon>
        <taxon>Cucurbitaria</taxon>
    </lineage>
</organism>
<keyword evidence="3" id="KW-1185">Reference proteome</keyword>
<dbReference type="EMBL" id="ML976617">
    <property type="protein sequence ID" value="KAF1842721.1"/>
    <property type="molecule type" value="Genomic_DNA"/>
</dbReference>